<accession>A0AAV6V1A4</accession>
<dbReference type="AlphaFoldDB" id="A0AAV6V1A4"/>
<evidence type="ECO:0000256" key="1">
    <source>
        <dbReference type="SAM" id="MobiDB-lite"/>
    </source>
</evidence>
<feature type="compositionally biased region" description="Basic residues" evidence="1">
    <location>
        <begin position="16"/>
        <end position="36"/>
    </location>
</feature>
<organism evidence="2 3">
    <name type="scientific">Oedothorax gibbosus</name>
    <dbReference type="NCBI Taxonomy" id="931172"/>
    <lineage>
        <taxon>Eukaryota</taxon>
        <taxon>Metazoa</taxon>
        <taxon>Ecdysozoa</taxon>
        <taxon>Arthropoda</taxon>
        <taxon>Chelicerata</taxon>
        <taxon>Arachnida</taxon>
        <taxon>Araneae</taxon>
        <taxon>Araneomorphae</taxon>
        <taxon>Entelegynae</taxon>
        <taxon>Araneoidea</taxon>
        <taxon>Linyphiidae</taxon>
        <taxon>Erigoninae</taxon>
        <taxon>Oedothorax</taxon>
    </lineage>
</organism>
<evidence type="ECO:0000313" key="2">
    <source>
        <dbReference type="EMBL" id="KAG8189564.1"/>
    </source>
</evidence>
<reference evidence="2 3" key="1">
    <citation type="journal article" date="2022" name="Nat. Ecol. Evol.">
        <title>A masculinizing supergene underlies an exaggerated male reproductive morph in a spider.</title>
        <authorList>
            <person name="Hendrickx F."/>
            <person name="De Corte Z."/>
            <person name="Sonet G."/>
            <person name="Van Belleghem S.M."/>
            <person name="Kostlbacher S."/>
            <person name="Vangestel C."/>
        </authorList>
    </citation>
    <scope>NUCLEOTIDE SEQUENCE [LARGE SCALE GENOMIC DNA]</scope>
    <source>
        <strain evidence="2">W744_W776</strain>
    </source>
</reference>
<proteinExistence type="predicted"/>
<name>A0AAV6V1A4_9ARAC</name>
<dbReference type="Proteomes" id="UP000827092">
    <property type="component" value="Unassembled WGS sequence"/>
</dbReference>
<gene>
    <name evidence="2" type="ORF">JTE90_026608</name>
</gene>
<sequence length="83" mass="9290">MTNKTITRAAMIMHEKRPRSCSKRRITPSNRTKKKTSTPSERSKVPADDPLNHPLATTEVINNPTKPFDTENSKLRGGDEASN</sequence>
<keyword evidence="3" id="KW-1185">Reference proteome</keyword>
<dbReference type="EMBL" id="JAFNEN010000212">
    <property type="protein sequence ID" value="KAG8189564.1"/>
    <property type="molecule type" value="Genomic_DNA"/>
</dbReference>
<comment type="caution">
    <text evidence="2">The sequence shown here is derived from an EMBL/GenBank/DDBJ whole genome shotgun (WGS) entry which is preliminary data.</text>
</comment>
<protein>
    <submittedName>
        <fullName evidence="2">Uncharacterized protein</fullName>
    </submittedName>
</protein>
<feature type="compositionally biased region" description="Basic and acidic residues" evidence="1">
    <location>
        <begin position="41"/>
        <end position="51"/>
    </location>
</feature>
<evidence type="ECO:0000313" key="3">
    <source>
        <dbReference type="Proteomes" id="UP000827092"/>
    </source>
</evidence>
<feature type="region of interest" description="Disordered" evidence="1">
    <location>
        <begin position="1"/>
        <end position="83"/>
    </location>
</feature>
<feature type="compositionally biased region" description="Basic and acidic residues" evidence="1">
    <location>
        <begin position="68"/>
        <end position="83"/>
    </location>
</feature>